<accession>A0A831T7W7</accession>
<name>A0A831T7W7_9BACT</name>
<evidence type="ECO:0000313" key="2">
    <source>
        <dbReference type="EMBL" id="HEG90802.1"/>
    </source>
</evidence>
<feature type="coiled-coil region" evidence="1">
    <location>
        <begin position="47"/>
        <end position="102"/>
    </location>
</feature>
<proteinExistence type="predicted"/>
<dbReference type="AlphaFoldDB" id="A0A831T7W7"/>
<dbReference type="Gene3D" id="1.20.5.340">
    <property type="match status" value="1"/>
</dbReference>
<evidence type="ECO:0008006" key="3">
    <source>
        <dbReference type="Google" id="ProtNLM"/>
    </source>
</evidence>
<protein>
    <recommendedName>
        <fullName evidence="3">DUF3782 domain-containing protein</fullName>
    </recommendedName>
</protein>
<evidence type="ECO:0000256" key="1">
    <source>
        <dbReference type="SAM" id="Coils"/>
    </source>
</evidence>
<gene>
    <name evidence="2" type="ORF">ENP34_05090</name>
</gene>
<comment type="caution">
    <text evidence="2">The sequence shown here is derived from an EMBL/GenBank/DDBJ whole genome shotgun (WGS) entry which is preliminary data.</text>
</comment>
<keyword evidence="1" id="KW-0175">Coiled coil</keyword>
<organism evidence="2">
    <name type="scientific">Thermorudis peleae</name>
    <dbReference type="NCBI Taxonomy" id="1382356"/>
    <lineage>
        <taxon>Bacteria</taxon>
        <taxon>Pseudomonadati</taxon>
        <taxon>Thermomicrobiota</taxon>
        <taxon>Thermomicrobia</taxon>
        <taxon>Thermomicrobia incertae sedis</taxon>
        <taxon>Thermorudis</taxon>
    </lineage>
</organism>
<sequence length="256" mass="28497">MPVPITIDDLPELLRLLREHPEWRDALRATLLTEELLQLPALTERRFAELASAIERLTERQERTEAALAELAARQAETEATVARLAERMDQLTEQVSVLAERVGRLDTDVAELKQFHLEATYRVNGPAIFGGPEFRRPRVLSPTELDALLTEAVEAGTISWADRKAIMQADLVVRGRTPEAEPLYLVVEVSWGVGTTDIARAIERANLLRKAGFPARPAVAGRWLSPDAQRMLDALSGDDRPVIVLDGTIEWDGAR</sequence>
<reference evidence="2" key="1">
    <citation type="journal article" date="2020" name="mSystems">
        <title>Genome- and Community-Level Interaction Insights into Carbon Utilization and Element Cycling Functions of Hydrothermarchaeota in Hydrothermal Sediment.</title>
        <authorList>
            <person name="Zhou Z."/>
            <person name="Liu Y."/>
            <person name="Xu W."/>
            <person name="Pan J."/>
            <person name="Luo Z.H."/>
            <person name="Li M."/>
        </authorList>
    </citation>
    <scope>NUCLEOTIDE SEQUENCE [LARGE SCALE GENOMIC DNA]</scope>
    <source>
        <strain evidence="2">SpSt-210</strain>
    </source>
</reference>
<dbReference type="EMBL" id="DSIY01000121">
    <property type="protein sequence ID" value="HEG90802.1"/>
    <property type="molecule type" value="Genomic_DNA"/>
</dbReference>